<proteinExistence type="predicted"/>
<name>A0ABZ0VS90_9HYPH</name>
<protein>
    <recommendedName>
        <fullName evidence="3">KTSC domain-containing protein</fullName>
    </recommendedName>
</protein>
<evidence type="ECO:0000313" key="2">
    <source>
        <dbReference type="Proteomes" id="UP001322481"/>
    </source>
</evidence>
<sequence>MGTTTYFDETVTDDATNDEFSVDIGTSGYAGNGPQMYLTFEGKTVIFSHKDAQAFCAAVSRIAGYFSYPET</sequence>
<organism evidence="1 2">
    <name type="scientific">Mesorhizobium huakuii</name>
    <dbReference type="NCBI Taxonomy" id="28104"/>
    <lineage>
        <taxon>Bacteria</taxon>
        <taxon>Pseudomonadati</taxon>
        <taxon>Pseudomonadota</taxon>
        <taxon>Alphaproteobacteria</taxon>
        <taxon>Hyphomicrobiales</taxon>
        <taxon>Phyllobacteriaceae</taxon>
        <taxon>Mesorhizobium</taxon>
    </lineage>
</organism>
<evidence type="ECO:0000313" key="1">
    <source>
        <dbReference type="EMBL" id="WQB99536.1"/>
    </source>
</evidence>
<keyword evidence="2" id="KW-1185">Reference proteome</keyword>
<dbReference type="EMBL" id="CP139858">
    <property type="protein sequence ID" value="WQB99536.1"/>
    <property type="molecule type" value="Genomic_DNA"/>
</dbReference>
<accession>A0ABZ0VS90</accession>
<reference evidence="1 2" key="1">
    <citation type="submission" date="2023-11" db="EMBL/GenBank/DDBJ databases">
        <authorList>
            <person name="Panchal A.K."/>
            <person name="Meaney J.S."/>
            <person name="Karas B.J."/>
            <person name="diCenzo G.C."/>
        </authorList>
    </citation>
    <scope>NUCLEOTIDE SEQUENCE [LARGE SCALE GENOMIC DNA]</scope>
    <source>
        <strain evidence="1 2">NZP2235</strain>
    </source>
</reference>
<evidence type="ECO:0008006" key="3">
    <source>
        <dbReference type="Google" id="ProtNLM"/>
    </source>
</evidence>
<dbReference type="Proteomes" id="UP001322481">
    <property type="component" value="Chromosome"/>
</dbReference>
<gene>
    <name evidence="1" type="ORF">U0R22_003717</name>
</gene>
<dbReference type="RefSeq" id="WP_322414329.1">
    <property type="nucleotide sequence ID" value="NZ_CP139858.1"/>
</dbReference>